<dbReference type="Pfam" id="PF00496">
    <property type="entry name" value="SBP_bac_5"/>
    <property type="match status" value="1"/>
</dbReference>
<dbReference type="InterPro" id="IPR030678">
    <property type="entry name" value="Peptide/Ni-bd"/>
</dbReference>
<dbReference type="PANTHER" id="PTHR30290:SF38">
    <property type="entry name" value="D,D-DIPEPTIDE-BINDING PERIPLASMIC PROTEIN DDPA-RELATED"/>
    <property type="match status" value="1"/>
</dbReference>
<dbReference type="PANTHER" id="PTHR30290">
    <property type="entry name" value="PERIPLASMIC BINDING COMPONENT OF ABC TRANSPORTER"/>
    <property type="match status" value="1"/>
</dbReference>
<gene>
    <name evidence="5" type="ORF">FOC81_14470</name>
</gene>
<dbReference type="AlphaFoldDB" id="A0A6N0JL44"/>
<dbReference type="GO" id="GO:0015833">
    <property type="term" value="P:peptide transport"/>
    <property type="evidence" value="ECO:0007669"/>
    <property type="project" value="TreeGrafter"/>
</dbReference>
<evidence type="ECO:0000256" key="3">
    <source>
        <dbReference type="SAM" id="SignalP"/>
    </source>
</evidence>
<organism evidence="5 6">
    <name type="scientific">Achromobacter denitrificans</name>
    <name type="common">Alcaligenes denitrificans</name>
    <dbReference type="NCBI Taxonomy" id="32002"/>
    <lineage>
        <taxon>Bacteria</taxon>
        <taxon>Pseudomonadati</taxon>
        <taxon>Pseudomonadota</taxon>
        <taxon>Betaproteobacteria</taxon>
        <taxon>Burkholderiales</taxon>
        <taxon>Alcaligenaceae</taxon>
        <taxon>Achromobacter</taxon>
    </lineage>
</organism>
<evidence type="ECO:0000256" key="1">
    <source>
        <dbReference type="ARBA" id="ARBA00005695"/>
    </source>
</evidence>
<protein>
    <submittedName>
        <fullName evidence="5">ABC transporter substrate-binding protein</fullName>
    </submittedName>
</protein>
<dbReference type="GO" id="GO:1904680">
    <property type="term" value="F:peptide transmembrane transporter activity"/>
    <property type="evidence" value="ECO:0007669"/>
    <property type="project" value="TreeGrafter"/>
</dbReference>
<dbReference type="InterPro" id="IPR039424">
    <property type="entry name" value="SBP_5"/>
</dbReference>
<dbReference type="GO" id="GO:0030288">
    <property type="term" value="C:outer membrane-bounded periplasmic space"/>
    <property type="evidence" value="ECO:0007669"/>
    <property type="project" value="UniProtKB-ARBA"/>
</dbReference>
<evidence type="ECO:0000313" key="6">
    <source>
        <dbReference type="Proteomes" id="UP000509782"/>
    </source>
</evidence>
<evidence type="ECO:0000259" key="4">
    <source>
        <dbReference type="Pfam" id="PF00496"/>
    </source>
</evidence>
<feature type="chain" id="PRO_5027033935" evidence="3">
    <location>
        <begin position="24"/>
        <end position="525"/>
    </location>
</feature>
<dbReference type="GO" id="GO:0043190">
    <property type="term" value="C:ATP-binding cassette (ABC) transporter complex"/>
    <property type="evidence" value="ECO:0007669"/>
    <property type="project" value="InterPro"/>
</dbReference>
<keyword evidence="2 3" id="KW-0732">Signal</keyword>
<accession>A0A6N0JL44</accession>
<name>A0A6N0JL44_ACHDE</name>
<dbReference type="RefSeq" id="WP_174716479.1">
    <property type="nucleotide sequence ID" value="NZ_CP054569.1"/>
</dbReference>
<evidence type="ECO:0000313" key="5">
    <source>
        <dbReference type="EMBL" id="QKQ47829.1"/>
    </source>
</evidence>
<feature type="domain" description="Solute-binding protein family 5" evidence="4">
    <location>
        <begin position="73"/>
        <end position="435"/>
    </location>
</feature>
<dbReference type="CDD" id="cd08517">
    <property type="entry name" value="PBP2_NikA_DppA_OppA_like_13"/>
    <property type="match status" value="1"/>
</dbReference>
<dbReference type="SUPFAM" id="SSF53850">
    <property type="entry name" value="Periplasmic binding protein-like II"/>
    <property type="match status" value="1"/>
</dbReference>
<dbReference type="InterPro" id="IPR000914">
    <property type="entry name" value="SBP_5_dom"/>
</dbReference>
<dbReference type="EMBL" id="CP054569">
    <property type="protein sequence ID" value="QKQ47829.1"/>
    <property type="molecule type" value="Genomic_DNA"/>
</dbReference>
<dbReference type="PIRSF" id="PIRSF002741">
    <property type="entry name" value="MppA"/>
    <property type="match status" value="1"/>
</dbReference>
<comment type="similarity">
    <text evidence="1">Belongs to the bacterial solute-binding protein 5 family.</text>
</comment>
<reference evidence="5 6" key="1">
    <citation type="submission" date="2020-05" db="EMBL/GenBank/DDBJ databases">
        <title>FDA dAtabase for Regulatory Grade micrObial Sequences (FDA-ARGOS): Supporting development and validation of Infectious Disease Dx tests.</title>
        <authorList>
            <person name="Sproer C."/>
            <person name="Gronow S."/>
            <person name="Severitt S."/>
            <person name="Schroder I."/>
            <person name="Tallon L."/>
            <person name="Sadzewicz L."/>
            <person name="Zhao X."/>
            <person name="Vavikolanu K."/>
            <person name="Mehta A."/>
            <person name="Aluvathingal J."/>
            <person name="Nadendla S."/>
            <person name="Myers T."/>
            <person name="Yan Y."/>
            <person name="Sichtig H."/>
        </authorList>
    </citation>
    <scope>NUCLEOTIDE SEQUENCE [LARGE SCALE GENOMIC DNA]</scope>
    <source>
        <strain evidence="5 6">FDAARGOS_787</strain>
    </source>
</reference>
<dbReference type="Gene3D" id="3.40.190.10">
    <property type="entry name" value="Periplasmic binding protein-like II"/>
    <property type="match status" value="1"/>
</dbReference>
<evidence type="ECO:0000256" key="2">
    <source>
        <dbReference type="ARBA" id="ARBA00022729"/>
    </source>
</evidence>
<dbReference type="Proteomes" id="UP000509782">
    <property type="component" value="Chromosome"/>
</dbReference>
<sequence length="525" mass="57425">MRSARKCLTAMLAALAMAGGAVAADAPKPGGTLVIGSTQVPRHLNGAVQSGTATALPSAQLFASPLRYDADWKPQPYLAQSWELSPDGKSLTLHLRKDALFHDGKPVTSADVAFSVMAVKNNHPFQTMFAPVEAVDTPDPHTAVLRMSKPHPAILLALSPALMPVLPKHIYDDGQDLKTHPRNSANVVGSGPFKFKEFKPGQEIVLEKFDKFFLPGKPYLDRIVVKINPDATNLLIGLERGDIAALPFMTEPTILRRAKDNPALAMTSRGYEGIGALSWLAFNTARKPLNDVRVRQAVAYAVDKGFITKALNAGFASPADGPIIGTSPFATQDVRKYPLDLKKSEALLEEAGYKKDGKGERLTLTVDYMPGSDVQGKNVAEYLRSQLKKVGIAVQVRASPDFPTWAKRIASHDFDMTTDIVFNWGDPVIGVHRTYLSSNIRDIIWTNTQSYSNPKVDALLEQAGTETDVDKRRALYGEFQRIVTEDLPIDFLTVIPYHTLTSKKVHALPAGIWGVMSPMDDTYLQ</sequence>
<proteinExistence type="inferred from homology"/>
<feature type="signal peptide" evidence="3">
    <location>
        <begin position="1"/>
        <end position="23"/>
    </location>
</feature>
<dbReference type="Gene3D" id="3.10.105.10">
    <property type="entry name" value="Dipeptide-binding Protein, Domain 3"/>
    <property type="match status" value="1"/>
</dbReference>